<evidence type="ECO:0000313" key="3">
    <source>
        <dbReference type="Proteomes" id="UP000242951"/>
    </source>
</evidence>
<organism evidence="2 3">
    <name type="scientific">Candidatus Burkholderia pumila</name>
    <dbReference type="NCBI Taxonomy" id="1090375"/>
    <lineage>
        <taxon>Bacteria</taxon>
        <taxon>Pseudomonadati</taxon>
        <taxon>Pseudomonadota</taxon>
        <taxon>Betaproteobacteria</taxon>
        <taxon>Burkholderiales</taxon>
        <taxon>Burkholderiaceae</taxon>
        <taxon>Burkholderia</taxon>
    </lineage>
</organism>
<dbReference type="PROSITE" id="PS51677">
    <property type="entry name" value="NODB"/>
    <property type="match status" value="1"/>
</dbReference>
<protein>
    <submittedName>
        <fullName evidence="2">Polymyxin resistance protein PmrJ, putative deacetylase</fullName>
    </submittedName>
</protein>
<evidence type="ECO:0000313" key="2">
    <source>
        <dbReference type="EMBL" id="KMQ81098.1"/>
    </source>
</evidence>
<accession>A0ABR5HPN8</accession>
<comment type="caution">
    <text evidence="2">The sequence shown here is derived from an EMBL/GenBank/DDBJ whole genome shotgun (WGS) entry which is preliminary data.</text>
</comment>
<dbReference type="SUPFAM" id="SSF88713">
    <property type="entry name" value="Glycoside hydrolase/deacetylase"/>
    <property type="match status" value="1"/>
</dbReference>
<feature type="domain" description="NodB homology" evidence="1">
    <location>
        <begin position="2"/>
        <end position="261"/>
    </location>
</feature>
<keyword evidence="3" id="KW-1185">Reference proteome</keyword>
<sequence length="306" mass="34311">MARIVLKIDVDTLRGTRKGVPNLARIFDKYSARATFLFSLGPDHTGWALRRVFQPGFLKKVSRTSVIEHYGIKTLMYGVLLPGPDIGRESKSEMRAIHEAGFECGIHTWDHVYWQDNVRARNRDWTVKQMQHSHARFVEIFGAPPVTHGAAGWHMNGHAFEQIDAWGMQYASDGRGHTPYIPVLDGRLNHVQMPTTLPTLDEVLGVDGIDESNVVAHLLKRTEDNPHDQVFTLHAELEGQKLAPIFEQLLAGWGAQGHSFATMGDYHATLDRLTLPTYPVTWGGIPGRAGELIVQPGWYPLALTIR</sequence>
<dbReference type="Gene3D" id="3.20.20.370">
    <property type="entry name" value="Glycoside hydrolase/deacetylase"/>
    <property type="match status" value="1"/>
</dbReference>
<gene>
    <name evidence="2" type="ORF">BPMI_02978c</name>
</gene>
<proteinExistence type="predicted"/>
<name>A0ABR5HPN8_9BURK</name>
<evidence type="ECO:0000259" key="1">
    <source>
        <dbReference type="PROSITE" id="PS51677"/>
    </source>
</evidence>
<dbReference type="EMBL" id="LELG01000011">
    <property type="protein sequence ID" value="KMQ81098.1"/>
    <property type="molecule type" value="Genomic_DNA"/>
</dbReference>
<dbReference type="Proteomes" id="UP000242951">
    <property type="component" value="Unassembled WGS sequence"/>
</dbReference>
<dbReference type="InterPro" id="IPR002509">
    <property type="entry name" value="NODB_dom"/>
</dbReference>
<reference evidence="2 3" key="1">
    <citation type="submission" date="2015-06" db="EMBL/GenBank/DDBJ databases">
        <title>Comparative genomics of Burkholderia leaf nodule symbionts.</title>
        <authorList>
            <person name="Carlier A."/>
            <person name="Eberl L."/>
            <person name="Pinto-Carbo M."/>
        </authorList>
    </citation>
    <scope>NUCLEOTIDE SEQUENCE [LARGE SCALE GENOMIC DNA]</scope>
    <source>
        <strain evidence="2 3">UZHbot3</strain>
    </source>
</reference>
<dbReference type="Pfam" id="PF01522">
    <property type="entry name" value="Polysacc_deac_1"/>
    <property type="match status" value="1"/>
</dbReference>
<dbReference type="InterPro" id="IPR011330">
    <property type="entry name" value="Glyco_hydro/deAcase_b/a-brl"/>
</dbReference>